<accession>U2CM01</accession>
<reference evidence="1 2" key="1">
    <citation type="submission" date="2013-08" db="EMBL/GenBank/DDBJ databases">
        <authorList>
            <person name="Weinstock G."/>
            <person name="Sodergren E."/>
            <person name="Wylie T."/>
            <person name="Fulton L."/>
            <person name="Fulton R."/>
            <person name="Fronick C."/>
            <person name="O'Laughlin M."/>
            <person name="Godfrey J."/>
            <person name="Miner T."/>
            <person name="Herter B."/>
            <person name="Appelbaum E."/>
            <person name="Cordes M."/>
            <person name="Lek S."/>
            <person name="Wollam A."/>
            <person name="Pepin K.H."/>
            <person name="Palsikar V.B."/>
            <person name="Mitreva M."/>
            <person name="Wilson R.K."/>
        </authorList>
    </citation>
    <scope>NUCLEOTIDE SEQUENCE [LARGE SCALE GENOMIC DNA]</scope>
    <source>
        <strain evidence="1 2">F0041</strain>
    </source>
</reference>
<gene>
    <name evidence="1" type="ORF">HMPREF1981_01990</name>
</gene>
<organism evidence="1 2">
    <name type="scientific">Bacteroides pyogenes F0041</name>
    <dbReference type="NCBI Taxonomy" id="1321819"/>
    <lineage>
        <taxon>Bacteria</taxon>
        <taxon>Pseudomonadati</taxon>
        <taxon>Bacteroidota</taxon>
        <taxon>Bacteroidia</taxon>
        <taxon>Bacteroidales</taxon>
        <taxon>Bacteroidaceae</taxon>
        <taxon>Bacteroides</taxon>
    </lineage>
</organism>
<name>U2CM01_9BACE</name>
<evidence type="ECO:0000313" key="1">
    <source>
        <dbReference type="EMBL" id="ERI85103.1"/>
    </source>
</evidence>
<dbReference type="AlphaFoldDB" id="U2CM01"/>
<proteinExistence type="predicted"/>
<dbReference type="PATRIC" id="fig|1321819.3.peg.1836"/>
<dbReference type="OrthoDB" id="1099289at2"/>
<comment type="caution">
    <text evidence="1">The sequence shown here is derived from an EMBL/GenBank/DDBJ whole genome shotgun (WGS) entry which is preliminary data.</text>
</comment>
<dbReference type="RefSeq" id="WP_021645488.1">
    <property type="nucleotide sequence ID" value="NZ_KE993110.1"/>
</dbReference>
<protein>
    <submittedName>
        <fullName evidence="1">Uncharacterized protein</fullName>
    </submittedName>
</protein>
<dbReference type="HOGENOM" id="CLU_151286_0_0_10"/>
<sequence length="128" mass="14866">MKLDSLVPNAFYDMVVGMPSCIQKDNDGSFLYRYNIQPQMGTDEESGEEKQVGWQCREIRIWEQPTKSALKKAIIRSVVDETEELGIVNAYNKHILGVKKNQQAVEEYKEFLLFTEDLDEMLNNEIKE</sequence>
<dbReference type="Proteomes" id="UP000016496">
    <property type="component" value="Unassembled WGS sequence"/>
</dbReference>
<dbReference type="EMBL" id="AWSV01000108">
    <property type="protein sequence ID" value="ERI85103.1"/>
    <property type="molecule type" value="Genomic_DNA"/>
</dbReference>
<evidence type="ECO:0000313" key="2">
    <source>
        <dbReference type="Proteomes" id="UP000016496"/>
    </source>
</evidence>